<name>W1P4D0_AMBTC</name>
<reference evidence="3" key="1">
    <citation type="journal article" date="2013" name="Science">
        <title>The Amborella genome and the evolution of flowering plants.</title>
        <authorList>
            <consortium name="Amborella Genome Project"/>
        </authorList>
    </citation>
    <scope>NUCLEOTIDE SEQUENCE [LARGE SCALE GENOMIC DNA]</scope>
</reference>
<proteinExistence type="predicted"/>
<protein>
    <submittedName>
        <fullName evidence="2">Uncharacterized protein</fullName>
    </submittedName>
</protein>
<dbReference type="Gramene" id="ERN02514">
    <property type="protein sequence ID" value="ERN02514"/>
    <property type="gene ID" value="AMTR_s00083p00061260"/>
</dbReference>
<dbReference type="EMBL" id="KI394526">
    <property type="protein sequence ID" value="ERN02514.1"/>
    <property type="molecule type" value="Genomic_DNA"/>
</dbReference>
<evidence type="ECO:0000313" key="3">
    <source>
        <dbReference type="Proteomes" id="UP000017836"/>
    </source>
</evidence>
<sequence>MKRKANRADNTPPSPPEKAHEVETPRHEKINKVQVPILDTSRTPILQAPFEVREPWKEHHSHGRMKSLEREAI</sequence>
<dbReference type="HOGENOM" id="CLU_2708154_0_0_1"/>
<keyword evidence="3" id="KW-1185">Reference proteome</keyword>
<feature type="compositionally biased region" description="Basic and acidic residues" evidence="1">
    <location>
        <begin position="17"/>
        <end position="31"/>
    </location>
</feature>
<dbReference type="AlphaFoldDB" id="W1P4D0"/>
<evidence type="ECO:0000313" key="2">
    <source>
        <dbReference type="EMBL" id="ERN02514.1"/>
    </source>
</evidence>
<dbReference type="Proteomes" id="UP000017836">
    <property type="component" value="Unassembled WGS sequence"/>
</dbReference>
<evidence type="ECO:0000256" key="1">
    <source>
        <dbReference type="SAM" id="MobiDB-lite"/>
    </source>
</evidence>
<organism evidence="2 3">
    <name type="scientific">Amborella trichopoda</name>
    <dbReference type="NCBI Taxonomy" id="13333"/>
    <lineage>
        <taxon>Eukaryota</taxon>
        <taxon>Viridiplantae</taxon>
        <taxon>Streptophyta</taxon>
        <taxon>Embryophyta</taxon>
        <taxon>Tracheophyta</taxon>
        <taxon>Spermatophyta</taxon>
        <taxon>Magnoliopsida</taxon>
        <taxon>Amborellales</taxon>
        <taxon>Amborellaceae</taxon>
        <taxon>Amborella</taxon>
    </lineage>
</organism>
<accession>W1P4D0</accession>
<feature type="region of interest" description="Disordered" evidence="1">
    <location>
        <begin position="1"/>
        <end position="40"/>
    </location>
</feature>
<gene>
    <name evidence="2" type="ORF">AMTR_s00083p00061260</name>
</gene>